<dbReference type="InterPro" id="IPR011990">
    <property type="entry name" value="TPR-like_helical_dom_sf"/>
</dbReference>
<feature type="repeat" description="PPR" evidence="2">
    <location>
        <begin position="435"/>
        <end position="469"/>
    </location>
</feature>
<organism evidence="3 4">
    <name type="scientific">Adiantum capillus-veneris</name>
    <name type="common">Maidenhair fern</name>
    <dbReference type="NCBI Taxonomy" id="13818"/>
    <lineage>
        <taxon>Eukaryota</taxon>
        <taxon>Viridiplantae</taxon>
        <taxon>Streptophyta</taxon>
        <taxon>Embryophyta</taxon>
        <taxon>Tracheophyta</taxon>
        <taxon>Polypodiopsida</taxon>
        <taxon>Polypodiidae</taxon>
        <taxon>Polypodiales</taxon>
        <taxon>Pteridineae</taxon>
        <taxon>Pteridaceae</taxon>
        <taxon>Vittarioideae</taxon>
        <taxon>Adiantum</taxon>
    </lineage>
</organism>
<feature type="repeat" description="PPR" evidence="2">
    <location>
        <begin position="501"/>
        <end position="535"/>
    </location>
</feature>
<evidence type="ECO:0008006" key="5">
    <source>
        <dbReference type="Google" id="ProtNLM"/>
    </source>
</evidence>
<keyword evidence="4" id="KW-1185">Reference proteome</keyword>
<dbReference type="FunFam" id="1.25.40.10:FF:000285">
    <property type="entry name" value="Pentatricopeptide repeat-containing protein, chloroplastic"/>
    <property type="match status" value="1"/>
</dbReference>
<dbReference type="AlphaFoldDB" id="A0A9D4ZHD1"/>
<feature type="repeat" description="PPR" evidence="2">
    <location>
        <begin position="97"/>
        <end position="131"/>
    </location>
</feature>
<evidence type="ECO:0000313" key="4">
    <source>
        <dbReference type="Proteomes" id="UP000886520"/>
    </source>
</evidence>
<dbReference type="NCBIfam" id="TIGR00756">
    <property type="entry name" value="PPR"/>
    <property type="match status" value="6"/>
</dbReference>
<feature type="repeat" description="PPR" evidence="2">
    <location>
        <begin position="198"/>
        <end position="232"/>
    </location>
</feature>
<feature type="repeat" description="PPR" evidence="2">
    <location>
        <begin position="299"/>
        <end position="333"/>
    </location>
</feature>
<comment type="caution">
    <text evidence="3">The sequence shown here is derived from an EMBL/GenBank/DDBJ whole genome shotgun (WGS) entry which is preliminary data.</text>
</comment>
<accession>A0A9D4ZHD1</accession>
<evidence type="ECO:0000313" key="3">
    <source>
        <dbReference type="EMBL" id="KAI5074047.1"/>
    </source>
</evidence>
<gene>
    <name evidence="3" type="ORF">GOP47_0012060</name>
</gene>
<dbReference type="SUPFAM" id="SSF48452">
    <property type="entry name" value="TPR-like"/>
    <property type="match status" value="1"/>
</dbReference>
<dbReference type="FunFam" id="1.25.40.10:FF:000031">
    <property type="entry name" value="Pentatricopeptide repeat-containing protein mitochondrial"/>
    <property type="match status" value="1"/>
</dbReference>
<name>A0A9D4ZHD1_ADICA</name>
<dbReference type="Gene3D" id="1.25.40.10">
    <property type="entry name" value="Tetratricopeptide repeat domain"/>
    <property type="match status" value="5"/>
</dbReference>
<dbReference type="GO" id="GO:0003723">
    <property type="term" value="F:RNA binding"/>
    <property type="evidence" value="ECO:0007669"/>
    <property type="project" value="InterPro"/>
</dbReference>
<keyword evidence="1" id="KW-0677">Repeat</keyword>
<dbReference type="Pfam" id="PF13041">
    <property type="entry name" value="PPR_2"/>
    <property type="match status" value="5"/>
</dbReference>
<protein>
    <recommendedName>
        <fullName evidence="5">Pentatricopeptide repeat-containing protein</fullName>
    </recommendedName>
</protein>
<dbReference type="GO" id="GO:0009451">
    <property type="term" value="P:RNA modification"/>
    <property type="evidence" value="ECO:0007669"/>
    <property type="project" value="InterPro"/>
</dbReference>
<dbReference type="FunFam" id="1.25.40.10:FF:000073">
    <property type="entry name" value="Pentatricopeptide repeat-containing protein chloroplastic"/>
    <property type="match status" value="1"/>
</dbReference>
<evidence type="ECO:0000256" key="2">
    <source>
        <dbReference type="PROSITE-ProRule" id="PRU00708"/>
    </source>
</evidence>
<dbReference type="Proteomes" id="UP000886520">
    <property type="component" value="Chromosome 11"/>
</dbReference>
<dbReference type="Pfam" id="PF01535">
    <property type="entry name" value="PPR"/>
    <property type="match status" value="1"/>
</dbReference>
<dbReference type="OrthoDB" id="1890277at2759"/>
<dbReference type="PROSITE" id="PS51375">
    <property type="entry name" value="PPR"/>
    <property type="match status" value="6"/>
</dbReference>
<evidence type="ECO:0000256" key="1">
    <source>
        <dbReference type="ARBA" id="ARBA00022737"/>
    </source>
</evidence>
<dbReference type="InterPro" id="IPR046960">
    <property type="entry name" value="PPR_At4g14850-like_plant"/>
</dbReference>
<proteinExistence type="predicted"/>
<dbReference type="GO" id="GO:0048731">
    <property type="term" value="P:system development"/>
    <property type="evidence" value="ECO:0007669"/>
    <property type="project" value="UniProtKB-ARBA"/>
</dbReference>
<dbReference type="EMBL" id="JABFUD020000011">
    <property type="protein sequence ID" value="KAI5074047.1"/>
    <property type="molecule type" value="Genomic_DNA"/>
</dbReference>
<reference evidence="3" key="1">
    <citation type="submission" date="2021-01" db="EMBL/GenBank/DDBJ databases">
        <title>Adiantum capillus-veneris genome.</title>
        <authorList>
            <person name="Fang Y."/>
            <person name="Liao Q."/>
        </authorList>
    </citation>
    <scope>NUCLEOTIDE SEQUENCE</scope>
    <source>
        <strain evidence="3">H3</strain>
        <tissue evidence="3">Leaf</tissue>
    </source>
</reference>
<dbReference type="InterPro" id="IPR002885">
    <property type="entry name" value="PPR_rpt"/>
</dbReference>
<feature type="repeat" description="PPR" evidence="2">
    <location>
        <begin position="400"/>
        <end position="434"/>
    </location>
</feature>
<dbReference type="FunFam" id="1.25.40.10:FF:000158">
    <property type="entry name" value="pentatricopeptide repeat-containing protein At2g33680"/>
    <property type="match status" value="1"/>
</dbReference>
<dbReference type="PANTHER" id="PTHR47926">
    <property type="entry name" value="PENTATRICOPEPTIDE REPEAT-CONTAINING PROTEIN"/>
    <property type="match status" value="1"/>
</dbReference>
<sequence>MVISCCCNSKYLQGKQLVYLSSSFDGRFFRKILQTAATISTLNAPHRPTQHKHHNKKHCLVTPCQNSFQGNNSIKQLVKHGHVMEAHQLLQKMNICDVYSWTAVLSGYVNTGKAEEALHSFCDMQKGNIVPNNVTFICALKACSLRLSLDWGRMIHAFIVHVELDFDVYVGSCLVDMYVKCGSIQDATQVFSRLSMRNVVSWSTLIAGYVREGLGAAALEVFSQMQQEKVAPNQVTFASNLSACSLIPSLEKGQEIYHEAVCCGFEADHVVQVKLMEMHMKCGCTEGARHVFDGRNIHDLVSWNTMIDGYAQHGRGREVVQLFHQMIEEGVKPDKLTFLSCLKACAQLQDIEKGRHVYAYIKNCSMEIDAVLGSSLVDMFAKCGSIENAYNVFKLLQKRDAIAWTIMILALFRHGDAKEAFKLFEEMREARVLPDRFTYNCVINSCARTSDSGRGRRLHADIIENNLELDLAVGSSLVDMYANCGDLDKAQEVFDGLVEKDIVAWNAMIACYAQHGDSQNFHSLFKKMHKAGLILDKVTVMSILFACSHWGLVDEGYQVMGCIAIDPTRRMIAEHCSCLIDLLGRAGHLKVAEHFIGKMPFQPGPADWMSLLGACKLLYNTDIAKVALGKLQELEPHRATAYVLYSNILDGPDD</sequence>